<evidence type="ECO:0000313" key="3">
    <source>
        <dbReference type="EMBL" id="AVM42012.1"/>
    </source>
</evidence>
<name>A0A2S0KLU8_9FIRM</name>
<dbReference type="SUPFAM" id="SSF49384">
    <property type="entry name" value="Carbohydrate-binding domain"/>
    <property type="match status" value="1"/>
</dbReference>
<dbReference type="KEGG" id="fsa:C5Q98_01630"/>
<keyword evidence="2" id="KW-0812">Transmembrane</keyword>
<dbReference type="Proteomes" id="UP000237947">
    <property type="component" value="Chromosome"/>
</dbReference>
<keyword evidence="2" id="KW-1133">Transmembrane helix</keyword>
<protein>
    <recommendedName>
        <fullName evidence="5">Cohesin domain-containing protein</fullName>
    </recommendedName>
</protein>
<evidence type="ECO:0000313" key="4">
    <source>
        <dbReference type="Proteomes" id="UP000237947"/>
    </source>
</evidence>
<dbReference type="AlphaFoldDB" id="A0A2S0KLU8"/>
<keyword evidence="2" id="KW-0472">Membrane</keyword>
<sequence length="276" mass="30060">MTFSKNKINNINKIIITSILVFLLAIGLSDVNLNAQSAVVDLKPKTEENSNSVVIEVYGRTAVYSSGYSIRINYNNEAFEYLDTEFVDYSGLNTTAKVVEPGILEISAQNGSIPFDENLLAKVNLRAIDPGVATILISNSSFFDAYGNRIPGTMLKYYQVETNFTSSNNNSGNNDSTVQSEQNLGTVGTTSKIDLDSTSSSSSESSATHTSTTTVETKETTTEESTLNVEIPKDSSESATDYSNIFKPILTVTIIIILALLAIFAINRLLKNKRKD</sequence>
<accession>A0A2S0KLU8</accession>
<organism evidence="3 4">
    <name type="scientific">Fastidiosipila sanguinis</name>
    <dbReference type="NCBI Taxonomy" id="236753"/>
    <lineage>
        <taxon>Bacteria</taxon>
        <taxon>Bacillati</taxon>
        <taxon>Bacillota</taxon>
        <taxon>Clostridia</taxon>
        <taxon>Eubacteriales</taxon>
        <taxon>Oscillospiraceae</taxon>
        <taxon>Fastidiosipila</taxon>
    </lineage>
</organism>
<proteinExistence type="predicted"/>
<dbReference type="RefSeq" id="WP_106011998.1">
    <property type="nucleotide sequence ID" value="NZ_CP027226.1"/>
</dbReference>
<dbReference type="EMBL" id="CP027226">
    <property type="protein sequence ID" value="AVM42012.1"/>
    <property type="molecule type" value="Genomic_DNA"/>
</dbReference>
<evidence type="ECO:0008006" key="5">
    <source>
        <dbReference type="Google" id="ProtNLM"/>
    </source>
</evidence>
<feature type="compositionally biased region" description="Low complexity" evidence="1">
    <location>
        <begin position="197"/>
        <end position="215"/>
    </location>
</feature>
<keyword evidence="4" id="KW-1185">Reference proteome</keyword>
<feature type="region of interest" description="Disordered" evidence="1">
    <location>
        <begin position="189"/>
        <end position="238"/>
    </location>
</feature>
<dbReference type="GO" id="GO:0030246">
    <property type="term" value="F:carbohydrate binding"/>
    <property type="evidence" value="ECO:0007669"/>
    <property type="project" value="InterPro"/>
</dbReference>
<evidence type="ECO:0000256" key="2">
    <source>
        <dbReference type="SAM" id="Phobius"/>
    </source>
</evidence>
<evidence type="ECO:0000256" key="1">
    <source>
        <dbReference type="SAM" id="MobiDB-lite"/>
    </source>
</evidence>
<gene>
    <name evidence="3" type="ORF">C5Q98_01630</name>
</gene>
<dbReference type="InterPro" id="IPR008965">
    <property type="entry name" value="CBM2/CBM3_carb-bd_dom_sf"/>
</dbReference>
<feature type="transmembrane region" description="Helical" evidence="2">
    <location>
        <begin position="249"/>
        <end position="270"/>
    </location>
</feature>
<reference evidence="4" key="1">
    <citation type="submission" date="2018-02" db="EMBL/GenBank/DDBJ databases">
        <authorList>
            <person name="Holder M.E."/>
            <person name="Ajami N.J."/>
            <person name="Petrosino J.F."/>
        </authorList>
    </citation>
    <scope>NUCLEOTIDE SEQUENCE [LARGE SCALE GENOMIC DNA]</scope>
    <source>
        <strain evidence="4">CCUG 47711</strain>
    </source>
</reference>